<reference evidence="1 2" key="1">
    <citation type="submission" date="2016-10" db="EMBL/GenBank/DDBJ databases">
        <authorList>
            <person name="de Groot N.N."/>
        </authorList>
    </citation>
    <scope>NUCLEOTIDE SEQUENCE [LARGE SCALE GENOMIC DNA]</scope>
    <source>
        <strain evidence="1 2">LMG 24775</strain>
    </source>
</reference>
<evidence type="ECO:0000313" key="2">
    <source>
        <dbReference type="Proteomes" id="UP000183417"/>
    </source>
</evidence>
<dbReference type="EMBL" id="FNPE01000024">
    <property type="protein sequence ID" value="SDZ42985.1"/>
    <property type="molecule type" value="Genomic_DNA"/>
</dbReference>
<dbReference type="Proteomes" id="UP000183417">
    <property type="component" value="Unassembled WGS sequence"/>
</dbReference>
<evidence type="ECO:0000313" key="1">
    <source>
        <dbReference type="EMBL" id="SDZ42985.1"/>
    </source>
</evidence>
<name>A0A1H3SZQ6_9BURK</name>
<protein>
    <submittedName>
        <fullName evidence="1">Uncharacterized protein</fullName>
    </submittedName>
</protein>
<proteinExistence type="predicted"/>
<dbReference type="RefSeq" id="WP_074923355.1">
    <property type="nucleotide sequence ID" value="NZ_CP141274.1"/>
</dbReference>
<dbReference type="GeneID" id="94692768"/>
<accession>A0A1H3SZQ6</accession>
<dbReference type="AlphaFoldDB" id="A0A1H3SZQ6"/>
<gene>
    <name evidence="1" type="ORF">SAMN05421547_1244</name>
</gene>
<organism evidence="1 2">
    <name type="scientific">Delftia lacustris</name>
    <dbReference type="NCBI Taxonomy" id="558537"/>
    <lineage>
        <taxon>Bacteria</taxon>
        <taxon>Pseudomonadati</taxon>
        <taxon>Pseudomonadota</taxon>
        <taxon>Betaproteobacteria</taxon>
        <taxon>Burkholderiales</taxon>
        <taxon>Comamonadaceae</taxon>
        <taxon>Delftia</taxon>
    </lineage>
</organism>
<sequence length="113" mass="12784">MNARLSSICWASVAAAENAARYDSAKAEDAELDTYVREYYGPPFTAEFVQEALQAAQYELAKQIAAASERMGQSLNPEHPQLTVMGNSMDEWLRSYARQRARDDIAELQRNRH</sequence>